<dbReference type="GO" id="GO:0006310">
    <property type="term" value="P:DNA recombination"/>
    <property type="evidence" value="ECO:0007669"/>
    <property type="project" value="UniProtKB-KW"/>
</dbReference>
<organism evidence="2 3">
    <name type="scientific">Frigidibacter mobilis</name>
    <dbReference type="NCBI Taxonomy" id="1335048"/>
    <lineage>
        <taxon>Bacteria</taxon>
        <taxon>Pseudomonadati</taxon>
        <taxon>Pseudomonadota</taxon>
        <taxon>Alphaproteobacteria</taxon>
        <taxon>Rhodobacterales</taxon>
        <taxon>Paracoccaceae</taxon>
        <taxon>Frigidibacter</taxon>
    </lineage>
</organism>
<dbReference type="GO" id="GO:0015074">
    <property type="term" value="P:DNA integration"/>
    <property type="evidence" value="ECO:0007669"/>
    <property type="project" value="InterPro"/>
</dbReference>
<dbReference type="Proteomes" id="UP000076128">
    <property type="component" value="Chromosome"/>
</dbReference>
<evidence type="ECO:0000256" key="1">
    <source>
        <dbReference type="ARBA" id="ARBA00023172"/>
    </source>
</evidence>
<accession>A0A159Z2L8</accession>
<keyword evidence="3" id="KW-1185">Reference proteome</keyword>
<dbReference type="KEGG" id="daa:AKL17_1051"/>
<proteinExistence type="predicted"/>
<dbReference type="AlphaFoldDB" id="A0A159Z2L8"/>
<protein>
    <recommendedName>
        <fullName evidence="4">Tyr recombinase domain-containing protein</fullName>
    </recommendedName>
</protein>
<keyword evidence="1" id="KW-0233">DNA recombination</keyword>
<sequence length="456" mass="50511">MTDGNGSSGASRVSRSRLYTQQILSEYLQVREQLEHVTPQLLKTFAQGKVDILRRVAAGLNKTQPGHPDLPLIHFTTHEIGRSLVPIAVSTGPGKGRKPVISIPLGEVPQAFLDVIRGSHYKPRFQEDLTVALREVLGAARRASLPEILNRESLVAFRAELETREQSAKTTAKKVLDCKCLGLLFKLDAETMALLTNELRAAKLEAELAPSQRHAAFRAAPLTPLDYARLARSVSEEAYACVGNRQSIHRLFTTAAALAFLSFLPDRIADILKLILGQGVTRDVRGWSSSYFSNKSDVDRSIDLLPDQLTPYLDDLVLLGADPGPQGRDLMRLYRHRVEAEAPLFARTDLHRAYSPGRIFELVKERTGHGPHAARKAMTDYQAEIGGSPRDIMNLLGHRRIATSEKHYAVRAAAIRRQRATEEVGHLRSALDDGPWRIPSGKLIDLSRICGDLDRA</sequence>
<dbReference type="RefSeq" id="WP_066811211.1">
    <property type="nucleotide sequence ID" value="NZ_CP012661.1"/>
</dbReference>
<dbReference type="OrthoDB" id="7824218at2"/>
<reference evidence="2 3" key="1">
    <citation type="submission" date="2015-09" db="EMBL/GenBank/DDBJ databases">
        <title>Complete genome sequence of Defluviimonas alba cai42t isolated from an oilfield in Xinjiang.</title>
        <authorList>
            <person name="Geng S."/>
            <person name="Pan X."/>
            <person name="Wu X."/>
        </authorList>
    </citation>
    <scope>NUCLEOTIDE SEQUENCE [LARGE SCALE GENOMIC DNA]</scope>
    <source>
        <strain evidence="3">cai42</strain>
    </source>
</reference>
<dbReference type="InterPro" id="IPR013762">
    <property type="entry name" value="Integrase-like_cat_sf"/>
</dbReference>
<dbReference type="EMBL" id="CP012661">
    <property type="protein sequence ID" value="AMY68310.1"/>
    <property type="molecule type" value="Genomic_DNA"/>
</dbReference>
<dbReference type="Gene3D" id="1.10.443.10">
    <property type="entry name" value="Intergrase catalytic core"/>
    <property type="match status" value="1"/>
</dbReference>
<gene>
    <name evidence="2" type="ORF">AKL17_1051</name>
</gene>
<evidence type="ECO:0008006" key="4">
    <source>
        <dbReference type="Google" id="ProtNLM"/>
    </source>
</evidence>
<dbReference type="GO" id="GO:0003677">
    <property type="term" value="F:DNA binding"/>
    <property type="evidence" value="ECO:0007669"/>
    <property type="project" value="InterPro"/>
</dbReference>
<evidence type="ECO:0000313" key="2">
    <source>
        <dbReference type="EMBL" id="AMY68310.1"/>
    </source>
</evidence>
<evidence type="ECO:0000313" key="3">
    <source>
        <dbReference type="Proteomes" id="UP000076128"/>
    </source>
</evidence>
<name>A0A159Z2L8_9RHOB</name>
<dbReference type="STRING" id="1335048.AKL17_1051"/>
<dbReference type="SUPFAM" id="SSF56349">
    <property type="entry name" value="DNA breaking-rejoining enzymes"/>
    <property type="match status" value="1"/>
</dbReference>
<dbReference type="InterPro" id="IPR011010">
    <property type="entry name" value="DNA_brk_join_enz"/>
</dbReference>